<dbReference type="Pfam" id="PF00005">
    <property type="entry name" value="ABC_tran"/>
    <property type="match status" value="1"/>
</dbReference>
<dbReference type="AlphaFoldDB" id="Q2CH56"/>
<dbReference type="PANTHER" id="PTHR43875">
    <property type="entry name" value="MALTODEXTRIN IMPORT ATP-BINDING PROTEIN MSMX"/>
    <property type="match status" value="1"/>
</dbReference>
<dbReference type="Gene3D" id="2.40.50.140">
    <property type="entry name" value="Nucleic acid-binding proteins"/>
    <property type="match status" value="1"/>
</dbReference>
<keyword evidence="3" id="KW-0547">Nucleotide-binding</keyword>
<proteinExistence type="inferred from homology"/>
<dbReference type="GO" id="GO:0016887">
    <property type="term" value="F:ATP hydrolysis activity"/>
    <property type="evidence" value="ECO:0007669"/>
    <property type="project" value="InterPro"/>
</dbReference>
<dbReference type="EMBL" id="AAOT01000007">
    <property type="protein sequence ID" value="EAR51955.1"/>
    <property type="molecule type" value="Genomic_DNA"/>
</dbReference>
<feature type="domain" description="ABC transporter" evidence="5">
    <location>
        <begin position="4"/>
        <end position="234"/>
    </location>
</feature>
<evidence type="ECO:0000313" key="7">
    <source>
        <dbReference type="Proteomes" id="UP000003635"/>
    </source>
</evidence>
<comment type="similarity">
    <text evidence="1">Belongs to the ABC transporter superfamily.</text>
</comment>
<dbReference type="FunFam" id="3.40.50.300:FF:000042">
    <property type="entry name" value="Maltose/maltodextrin ABC transporter, ATP-binding protein"/>
    <property type="match status" value="1"/>
</dbReference>
<protein>
    <submittedName>
        <fullName evidence="6">ABC sorbitol/mannitol transporter, ATPase subunit</fullName>
    </submittedName>
</protein>
<dbReference type="GO" id="GO:0005524">
    <property type="term" value="F:ATP binding"/>
    <property type="evidence" value="ECO:0007669"/>
    <property type="project" value="UniProtKB-KW"/>
</dbReference>
<sequence>MADVTIRNLSKHYGAVEVMSDIDLDIRSGEFVVFVGPSGCGKSTLLRMISGLEEESGGSIEIDGRDVTGVEPSERGVAMVFQSYALYPHLTVAENIGFSLSLARVPKDEMRRKIEEAANILQLGPLLERKPKHLSGGQRQRVAIGRAIVRDPKVFLFDEPLSNLDAALRTQMRLELGELHQRLNTTMIYVTHDQVEAMTMADRIVVLNGGRIEQVGTPTELYRAPRSPFVAGFIGSPKMNLFEGPVAEAEGAEVLGLRPEHIVVDATGPWSGDVRLIEHLGAEAIAHVDTPEAGRVIIRLDGEAEVRTGDHVRLTPRPDRMHRFRAGQRLA</sequence>
<evidence type="ECO:0000256" key="1">
    <source>
        <dbReference type="ARBA" id="ARBA00005417"/>
    </source>
</evidence>
<dbReference type="SUPFAM" id="SSF50331">
    <property type="entry name" value="MOP-like"/>
    <property type="match status" value="1"/>
</dbReference>
<dbReference type="InterPro" id="IPR015855">
    <property type="entry name" value="ABC_transpr_MalK-like"/>
</dbReference>
<dbReference type="SUPFAM" id="SSF52540">
    <property type="entry name" value="P-loop containing nucleoside triphosphate hydrolases"/>
    <property type="match status" value="1"/>
</dbReference>
<dbReference type="PANTHER" id="PTHR43875:SF3">
    <property type="entry name" value="MALTOSE_MALTODEXTRIN IMPORT ATP-BINDING PROTEIN MALK"/>
    <property type="match status" value="1"/>
</dbReference>
<evidence type="ECO:0000256" key="4">
    <source>
        <dbReference type="ARBA" id="ARBA00022840"/>
    </source>
</evidence>
<evidence type="ECO:0000313" key="6">
    <source>
        <dbReference type="EMBL" id="EAR51955.1"/>
    </source>
</evidence>
<evidence type="ECO:0000256" key="3">
    <source>
        <dbReference type="ARBA" id="ARBA00022741"/>
    </source>
</evidence>
<comment type="caution">
    <text evidence="6">The sequence shown here is derived from an EMBL/GenBank/DDBJ whole genome shotgun (WGS) entry which is preliminary data.</text>
</comment>
<keyword evidence="7" id="KW-1185">Reference proteome</keyword>
<dbReference type="GO" id="GO:0015423">
    <property type="term" value="F:ABC-type maltose transporter activity"/>
    <property type="evidence" value="ECO:0007669"/>
    <property type="project" value="TreeGrafter"/>
</dbReference>
<accession>Q2CH56</accession>
<dbReference type="InterPro" id="IPR003593">
    <property type="entry name" value="AAA+_ATPase"/>
</dbReference>
<dbReference type="InterPro" id="IPR003439">
    <property type="entry name" value="ABC_transporter-like_ATP-bd"/>
</dbReference>
<dbReference type="SMART" id="SM00382">
    <property type="entry name" value="AAA"/>
    <property type="match status" value="1"/>
</dbReference>
<dbReference type="PROSITE" id="PS00211">
    <property type="entry name" value="ABC_TRANSPORTER_1"/>
    <property type="match status" value="1"/>
</dbReference>
<dbReference type="InterPro" id="IPR008995">
    <property type="entry name" value="Mo/tungstate-bd_C_term_dom"/>
</dbReference>
<dbReference type="InterPro" id="IPR027417">
    <property type="entry name" value="P-loop_NTPase"/>
</dbReference>
<dbReference type="eggNOG" id="COG3842">
    <property type="taxonomic scope" value="Bacteria"/>
</dbReference>
<dbReference type="RefSeq" id="WP_007256179.1">
    <property type="nucleotide sequence ID" value="NZ_CH724108.1"/>
</dbReference>
<dbReference type="InterPro" id="IPR013611">
    <property type="entry name" value="Transp-assoc_OB_typ2"/>
</dbReference>
<dbReference type="OrthoDB" id="7811600at2"/>
<evidence type="ECO:0000259" key="5">
    <source>
        <dbReference type="PROSITE" id="PS50893"/>
    </source>
</evidence>
<dbReference type="PROSITE" id="PS50893">
    <property type="entry name" value="ABC_TRANSPORTER_2"/>
    <property type="match status" value="1"/>
</dbReference>
<organism evidence="6 7">
    <name type="scientific">Oceanicola granulosus (strain ATCC BAA-861 / DSM 15982 / KCTC 12143 / HTCC2516)</name>
    <dbReference type="NCBI Taxonomy" id="314256"/>
    <lineage>
        <taxon>Bacteria</taxon>
        <taxon>Pseudomonadati</taxon>
        <taxon>Pseudomonadota</taxon>
        <taxon>Alphaproteobacteria</taxon>
        <taxon>Rhodobacterales</taxon>
        <taxon>Roseobacteraceae</taxon>
        <taxon>Oceanicola</taxon>
    </lineage>
</organism>
<dbReference type="Pfam" id="PF08402">
    <property type="entry name" value="TOBE_2"/>
    <property type="match status" value="1"/>
</dbReference>
<dbReference type="STRING" id="314256.OG2516_13059"/>
<dbReference type="InterPro" id="IPR012340">
    <property type="entry name" value="NA-bd_OB-fold"/>
</dbReference>
<dbReference type="HOGENOM" id="CLU_000604_1_1_5"/>
<dbReference type="Gene3D" id="2.40.50.100">
    <property type="match status" value="1"/>
</dbReference>
<dbReference type="GO" id="GO:0055052">
    <property type="term" value="C:ATP-binding cassette (ABC) transporter complex, substrate-binding subunit-containing"/>
    <property type="evidence" value="ECO:0007669"/>
    <property type="project" value="TreeGrafter"/>
</dbReference>
<dbReference type="InterPro" id="IPR047641">
    <property type="entry name" value="ABC_transpr_MalK/UgpC-like"/>
</dbReference>
<dbReference type="CDD" id="cd03301">
    <property type="entry name" value="ABC_MalK_N"/>
    <property type="match status" value="1"/>
</dbReference>
<dbReference type="Gene3D" id="3.40.50.300">
    <property type="entry name" value="P-loop containing nucleotide triphosphate hydrolases"/>
    <property type="match status" value="1"/>
</dbReference>
<dbReference type="GO" id="GO:1990060">
    <property type="term" value="C:maltose transport complex"/>
    <property type="evidence" value="ECO:0007669"/>
    <property type="project" value="TreeGrafter"/>
</dbReference>
<dbReference type="InterPro" id="IPR017871">
    <property type="entry name" value="ABC_transporter-like_CS"/>
</dbReference>
<evidence type="ECO:0000256" key="2">
    <source>
        <dbReference type="ARBA" id="ARBA00022448"/>
    </source>
</evidence>
<gene>
    <name evidence="6" type="ORF">OG2516_13059</name>
</gene>
<reference evidence="6 7" key="1">
    <citation type="journal article" date="2010" name="J. Bacteriol.">
        <title>Genome sequences of Oceanicola granulosus HTCC2516(T) and Oceanicola batsensis HTCC2597(TDelta).</title>
        <authorList>
            <person name="Thrash J.C."/>
            <person name="Cho J.C."/>
            <person name="Vergin K.L."/>
            <person name="Giovannoni S.J."/>
        </authorList>
    </citation>
    <scope>NUCLEOTIDE SEQUENCE [LARGE SCALE GENOMIC DNA]</scope>
    <source>
        <strain evidence="7">ATCC BAA-861 / DSM 15982 / KCTC 12143 / HTCC2516</strain>
    </source>
</reference>
<keyword evidence="2" id="KW-0813">Transport</keyword>
<keyword evidence="4" id="KW-0067">ATP-binding</keyword>
<name>Q2CH56_OCEGH</name>
<dbReference type="Proteomes" id="UP000003635">
    <property type="component" value="Unassembled WGS sequence"/>
</dbReference>